<protein>
    <recommendedName>
        <fullName evidence="2">CAAX prenyl protease 2/Lysostaphin resistance protein A-like domain-containing protein</fullName>
    </recommendedName>
</protein>
<feature type="transmembrane region" description="Helical" evidence="1">
    <location>
        <begin position="74"/>
        <end position="92"/>
    </location>
</feature>
<evidence type="ECO:0000259" key="2">
    <source>
        <dbReference type="Pfam" id="PF02517"/>
    </source>
</evidence>
<evidence type="ECO:0000313" key="4">
    <source>
        <dbReference type="Proteomes" id="UP001501758"/>
    </source>
</evidence>
<dbReference type="InterPro" id="IPR003675">
    <property type="entry name" value="Rce1/LyrA-like_dom"/>
</dbReference>
<keyword evidence="4" id="KW-1185">Reference proteome</keyword>
<keyword evidence="1" id="KW-1133">Transmembrane helix</keyword>
<dbReference type="EMBL" id="BAAAGE010000009">
    <property type="protein sequence ID" value="GAA0733968.1"/>
    <property type="molecule type" value="Genomic_DNA"/>
</dbReference>
<evidence type="ECO:0000256" key="1">
    <source>
        <dbReference type="SAM" id="Phobius"/>
    </source>
</evidence>
<name>A0ABN1JAL1_9FLAO</name>
<proteinExistence type="predicted"/>
<feature type="transmembrane region" description="Helical" evidence="1">
    <location>
        <begin position="104"/>
        <end position="120"/>
    </location>
</feature>
<comment type="caution">
    <text evidence="3">The sequence shown here is derived from an EMBL/GenBank/DDBJ whole genome shotgun (WGS) entry which is preliminary data.</text>
</comment>
<feature type="domain" description="CAAX prenyl protease 2/Lysostaphin resistance protein A-like" evidence="2">
    <location>
        <begin position="165"/>
        <end position="234"/>
    </location>
</feature>
<evidence type="ECO:0000313" key="3">
    <source>
        <dbReference type="EMBL" id="GAA0733968.1"/>
    </source>
</evidence>
<accession>A0ABN1JAL1</accession>
<dbReference type="RefSeq" id="WP_343914853.1">
    <property type="nucleotide sequence ID" value="NZ_BAAAGE010000009.1"/>
</dbReference>
<organism evidence="3 4">
    <name type="scientific">Aquimarina litoralis</name>
    <dbReference type="NCBI Taxonomy" id="584605"/>
    <lineage>
        <taxon>Bacteria</taxon>
        <taxon>Pseudomonadati</taxon>
        <taxon>Bacteroidota</taxon>
        <taxon>Flavobacteriia</taxon>
        <taxon>Flavobacteriales</taxon>
        <taxon>Flavobacteriaceae</taxon>
        <taxon>Aquimarina</taxon>
    </lineage>
</organism>
<dbReference type="Proteomes" id="UP001501758">
    <property type="component" value="Unassembled WGS sequence"/>
</dbReference>
<feature type="transmembrane region" description="Helical" evidence="1">
    <location>
        <begin position="172"/>
        <end position="189"/>
    </location>
</feature>
<gene>
    <name evidence="3" type="ORF">GCM10009430_48620</name>
</gene>
<keyword evidence="1" id="KW-0472">Membrane</keyword>
<feature type="transmembrane region" description="Helical" evidence="1">
    <location>
        <begin position="27"/>
        <end position="54"/>
    </location>
</feature>
<dbReference type="Pfam" id="PF02517">
    <property type="entry name" value="Rce1-like"/>
    <property type="match status" value="1"/>
</dbReference>
<feature type="transmembrane region" description="Helical" evidence="1">
    <location>
        <begin position="132"/>
        <end position="152"/>
    </location>
</feature>
<sequence length="242" mass="27765">MKKILNEVIGVLKTGHATRDKHSVKEYLWSFVKIFILVCVIRIIAMMFAGMVLHFLGIDIPENVTQTNLAEKSFLGRVLLVVILAPIIEELATRLGLVFNIRNFVISTSLLLFYLLHYAFNKVIILDSVGGLSLTQRTIISVLYAVVMYILLIKNDRITTVLSNFWETHKRFIFYISFLFFGYMHMFNYELTVQNIMISPIMLSSHLIMGIFLGYARLKLGLISSIGLHALNNSISYIKYLF</sequence>
<reference evidence="3 4" key="1">
    <citation type="journal article" date="2019" name="Int. J. Syst. Evol. Microbiol.">
        <title>The Global Catalogue of Microorganisms (GCM) 10K type strain sequencing project: providing services to taxonomists for standard genome sequencing and annotation.</title>
        <authorList>
            <consortium name="The Broad Institute Genomics Platform"/>
            <consortium name="The Broad Institute Genome Sequencing Center for Infectious Disease"/>
            <person name="Wu L."/>
            <person name="Ma J."/>
        </authorList>
    </citation>
    <scope>NUCLEOTIDE SEQUENCE [LARGE SCALE GENOMIC DNA]</scope>
    <source>
        <strain evidence="3 4">JCM 15974</strain>
    </source>
</reference>
<keyword evidence="1" id="KW-0812">Transmembrane</keyword>
<feature type="transmembrane region" description="Helical" evidence="1">
    <location>
        <begin position="195"/>
        <end position="216"/>
    </location>
</feature>